<sequence length="224" mass="24071">MLMLETPTPGETASIFDWAMVDWTIVGWTVTALIAVAAIVVTVIVTRQFGNRRAVLTWFMEATPLMPKVASHLEVSYRDIPVPEPVLLTVVLVNSGPRDIASSMFDDRRPIRVEVGAKFYGVTRTDGTAKLISPAIGTSAEDAVVTMAPLLLKRGESWSFSAVISGHPEVNVDAPLVDTDVKELRPVETDGTIWSPVASVLGGVGVEFGGILGALASIFIGRRR</sequence>
<gene>
    <name evidence="2" type="ORF">GCM10011600_17270</name>
</gene>
<evidence type="ECO:0000313" key="2">
    <source>
        <dbReference type="EMBL" id="GHF17061.1"/>
    </source>
</evidence>
<name>A0A8J3M262_9MICO</name>
<keyword evidence="1" id="KW-0812">Transmembrane</keyword>
<keyword evidence="1" id="KW-0472">Membrane</keyword>
<dbReference type="AlphaFoldDB" id="A0A8J3M262"/>
<proteinExistence type="predicted"/>
<evidence type="ECO:0000256" key="1">
    <source>
        <dbReference type="SAM" id="Phobius"/>
    </source>
</evidence>
<feature type="transmembrane region" description="Helical" evidence="1">
    <location>
        <begin position="25"/>
        <end position="45"/>
    </location>
</feature>
<dbReference type="EMBL" id="BNAI01000003">
    <property type="protein sequence ID" value="GHF17061.1"/>
    <property type="molecule type" value="Genomic_DNA"/>
</dbReference>
<accession>A0A8J3M262</accession>
<reference evidence="2" key="1">
    <citation type="journal article" date="2014" name="Int. J. Syst. Evol. Microbiol.">
        <title>Complete genome sequence of Corynebacterium casei LMG S-19264T (=DSM 44701T), isolated from a smear-ripened cheese.</title>
        <authorList>
            <consortium name="US DOE Joint Genome Institute (JGI-PGF)"/>
            <person name="Walter F."/>
            <person name="Albersmeier A."/>
            <person name="Kalinowski J."/>
            <person name="Ruckert C."/>
        </authorList>
    </citation>
    <scope>NUCLEOTIDE SEQUENCE</scope>
    <source>
        <strain evidence="2">CGMCC 1.16548</strain>
    </source>
</reference>
<evidence type="ECO:0000313" key="3">
    <source>
        <dbReference type="Proteomes" id="UP000617531"/>
    </source>
</evidence>
<reference evidence="2" key="2">
    <citation type="submission" date="2020-09" db="EMBL/GenBank/DDBJ databases">
        <authorList>
            <person name="Sun Q."/>
            <person name="Zhou Y."/>
        </authorList>
    </citation>
    <scope>NUCLEOTIDE SEQUENCE</scope>
    <source>
        <strain evidence="2">CGMCC 1.16548</strain>
    </source>
</reference>
<keyword evidence="1" id="KW-1133">Transmembrane helix</keyword>
<comment type="caution">
    <text evidence="2">The sequence shown here is derived from an EMBL/GenBank/DDBJ whole genome shotgun (WGS) entry which is preliminary data.</text>
</comment>
<organism evidence="2 3">
    <name type="scientific">Pseudolysinimonas yzui</name>
    <dbReference type="NCBI Taxonomy" id="2708254"/>
    <lineage>
        <taxon>Bacteria</taxon>
        <taxon>Bacillati</taxon>
        <taxon>Actinomycetota</taxon>
        <taxon>Actinomycetes</taxon>
        <taxon>Micrococcales</taxon>
        <taxon>Microbacteriaceae</taxon>
        <taxon>Pseudolysinimonas</taxon>
    </lineage>
</organism>
<protein>
    <submittedName>
        <fullName evidence="2">Uncharacterized protein</fullName>
    </submittedName>
</protein>
<dbReference type="Proteomes" id="UP000617531">
    <property type="component" value="Unassembled WGS sequence"/>
</dbReference>
<keyword evidence="3" id="KW-1185">Reference proteome</keyword>